<dbReference type="Gene3D" id="3.40.30.20">
    <property type="match status" value="1"/>
</dbReference>
<dbReference type="Gene3D" id="3.30.9.10">
    <property type="entry name" value="D-Amino Acid Oxidase, subunit A, domain 2"/>
    <property type="match status" value="1"/>
</dbReference>
<comment type="similarity">
    <text evidence="2">Belongs to the FAD-binding monooxygenase family.</text>
</comment>
<dbReference type="GO" id="GO:0071949">
    <property type="term" value="F:FAD binding"/>
    <property type="evidence" value="ECO:0007669"/>
    <property type="project" value="InterPro"/>
</dbReference>
<dbReference type="InterPro" id="IPR012941">
    <property type="entry name" value="Phe_hydrox_C_dim_dom"/>
</dbReference>
<dbReference type="SUPFAM" id="SSF51905">
    <property type="entry name" value="FAD/NAD(P)-binding domain"/>
    <property type="match status" value="3"/>
</dbReference>
<evidence type="ECO:0000256" key="3">
    <source>
        <dbReference type="ARBA" id="ARBA00022630"/>
    </source>
</evidence>
<reference evidence="9" key="1">
    <citation type="journal article" date="2013" name="New Phytol.">
        <title>Comparative genomic and transcriptomic analyses reveal the hemibiotrophic stage shift of Colletotrichum fungi.</title>
        <authorList>
            <person name="Gan P."/>
            <person name="Ikeda K."/>
            <person name="Irieda H."/>
            <person name="Narusaka M."/>
            <person name="O'Connell R.J."/>
            <person name="Narusaka Y."/>
            <person name="Takano Y."/>
            <person name="Kubo Y."/>
            <person name="Shirasu K."/>
        </authorList>
    </citation>
    <scope>NUCLEOTIDE SEQUENCE [LARGE SCALE GENOMIC DNA]</scope>
    <source>
        <strain evidence="9">104-T / ATCC 96160 / CBS 514.97 / LARS 414 / MAFF 240422</strain>
    </source>
</reference>
<dbReference type="OrthoDB" id="74360at2759"/>
<evidence type="ECO:0000256" key="1">
    <source>
        <dbReference type="ARBA" id="ARBA00007801"/>
    </source>
</evidence>
<feature type="domain" description="FAD-binding" evidence="6">
    <location>
        <begin position="618"/>
        <end position="978"/>
    </location>
</feature>
<evidence type="ECO:0000256" key="4">
    <source>
        <dbReference type="ARBA" id="ARBA00022827"/>
    </source>
</evidence>
<keyword evidence="4" id="KW-0274">FAD</keyword>
<comment type="similarity">
    <text evidence="1">Belongs to the PheA/TfdB FAD monooxygenase family.</text>
</comment>
<keyword evidence="8" id="KW-0503">Monooxygenase</keyword>
<dbReference type="PANTHER" id="PTHR42877">
    <property type="entry name" value="L-ORNITHINE N(5)-MONOOXYGENASE-RELATED"/>
    <property type="match status" value="1"/>
</dbReference>
<comment type="caution">
    <text evidence="8">The sequence shown here is derived from an EMBL/GenBank/DDBJ whole genome shotgun (WGS) entry which is preliminary data.</text>
</comment>
<dbReference type="Proteomes" id="UP000014480">
    <property type="component" value="Unassembled WGS sequence"/>
</dbReference>
<dbReference type="SUPFAM" id="SSF52833">
    <property type="entry name" value="Thioredoxin-like"/>
    <property type="match status" value="1"/>
</dbReference>
<dbReference type="STRING" id="1213857.A0A484G188"/>
<dbReference type="Pfam" id="PF01494">
    <property type="entry name" value="FAD_binding_3"/>
    <property type="match status" value="1"/>
</dbReference>
<evidence type="ECO:0000313" key="9">
    <source>
        <dbReference type="Proteomes" id="UP000014480"/>
    </source>
</evidence>
<feature type="domain" description="Phenol hydroxylase-like C-terminal dimerisation" evidence="7">
    <location>
        <begin position="1017"/>
        <end position="1207"/>
    </location>
</feature>
<dbReference type="EMBL" id="AMCV02000005">
    <property type="protein sequence ID" value="TDZ23952.1"/>
    <property type="molecule type" value="Genomic_DNA"/>
</dbReference>
<evidence type="ECO:0000256" key="5">
    <source>
        <dbReference type="ARBA" id="ARBA00023002"/>
    </source>
</evidence>
<keyword evidence="9" id="KW-1185">Reference proteome</keyword>
<dbReference type="InterPro" id="IPR002938">
    <property type="entry name" value="FAD-bd"/>
</dbReference>
<dbReference type="InterPro" id="IPR051209">
    <property type="entry name" value="FAD-bind_Monooxygenase_sf"/>
</dbReference>
<name>A0A484G188_COLOR</name>
<keyword evidence="5" id="KW-0560">Oxidoreductase</keyword>
<evidence type="ECO:0000259" key="6">
    <source>
        <dbReference type="Pfam" id="PF01494"/>
    </source>
</evidence>
<evidence type="ECO:0000259" key="7">
    <source>
        <dbReference type="Pfam" id="PF07976"/>
    </source>
</evidence>
<evidence type="ECO:0000256" key="2">
    <source>
        <dbReference type="ARBA" id="ARBA00010139"/>
    </source>
</evidence>
<dbReference type="AlphaFoldDB" id="A0A484G188"/>
<gene>
    <name evidence="8" type="primary">terD-0</name>
    <name evidence="8" type="ORF">Cob_v003374</name>
</gene>
<dbReference type="InterPro" id="IPR036188">
    <property type="entry name" value="FAD/NAD-bd_sf"/>
</dbReference>
<proteinExistence type="inferred from homology"/>
<evidence type="ECO:0000313" key="8">
    <source>
        <dbReference type="EMBL" id="TDZ23952.1"/>
    </source>
</evidence>
<keyword evidence="3" id="KW-0285">Flavoprotein</keyword>
<dbReference type="GO" id="GO:0050661">
    <property type="term" value="F:NADP binding"/>
    <property type="evidence" value="ECO:0007669"/>
    <property type="project" value="InterPro"/>
</dbReference>
<dbReference type="SUPFAM" id="SSF54373">
    <property type="entry name" value="FAD-linked reductases, C-terminal domain"/>
    <property type="match status" value="1"/>
</dbReference>
<dbReference type="Pfam" id="PF00743">
    <property type="entry name" value="FMO-like"/>
    <property type="match status" value="1"/>
</dbReference>
<dbReference type="PRINTS" id="PR00420">
    <property type="entry name" value="RNGMNOXGNASE"/>
</dbReference>
<dbReference type="InterPro" id="IPR038220">
    <property type="entry name" value="PHOX_C_sf"/>
</dbReference>
<dbReference type="Pfam" id="PF07976">
    <property type="entry name" value="Phe_hydrox_dim"/>
    <property type="match status" value="1"/>
</dbReference>
<dbReference type="CDD" id="cd02979">
    <property type="entry name" value="PHOX_C"/>
    <property type="match status" value="1"/>
</dbReference>
<dbReference type="InterPro" id="IPR020946">
    <property type="entry name" value="Flavin_mOase-like"/>
</dbReference>
<dbReference type="InterPro" id="IPR036249">
    <property type="entry name" value="Thioredoxin-like_sf"/>
</dbReference>
<organism evidence="8 9">
    <name type="scientific">Colletotrichum orbiculare (strain 104-T / ATCC 96160 / CBS 514.97 / LARS 414 / MAFF 240422)</name>
    <name type="common">Cucumber anthracnose fungus</name>
    <name type="synonym">Colletotrichum lagenarium</name>
    <dbReference type="NCBI Taxonomy" id="1213857"/>
    <lineage>
        <taxon>Eukaryota</taxon>
        <taxon>Fungi</taxon>
        <taxon>Dikarya</taxon>
        <taxon>Ascomycota</taxon>
        <taxon>Pezizomycotina</taxon>
        <taxon>Sordariomycetes</taxon>
        <taxon>Hypocreomycetidae</taxon>
        <taxon>Glomerellales</taxon>
        <taxon>Glomerellaceae</taxon>
        <taxon>Colletotrichum</taxon>
        <taxon>Colletotrichum orbiculare species complex</taxon>
    </lineage>
</organism>
<dbReference type="NCBIfam" id="NF006144">
    <property type="entry name" value="PRK08294.1"/>
    <property type="match status" value="1"/>
</dbReference>
<protein>
    <submittedName>
        <fullName evidence="8">FAD-dependent monooxygenase terD</fullName>
    </submittedName>
</protein>
<reference evidence="9" key="2">
    <citation type="journal article" date="2019" name="Mol. Plant Microbe Interact.">
        <title>Genome sequence resources for four phytopathogenic fungi from the Colletotrichum orbiculare species complex.</title>
        <authorList>
            <person name="Gan P."/>
            <person name="Tsushima A."/>
            <person name="Narusaka M."/>
            <person name="Narusaka Y."/>
            <person name="Takano Y."/>
            <person name="Kubo Y."/>
            <person name="Shirasu K."/>
        </authorList>
    </citation>
    <scope>GENOME REANNOTATION</scope>
    <source>
        <strain evidence="9">104-T / ATCC 96160 / CBS 514.97 / LARS 414 / MAFF 240422</strain>
    </source>
</reference>
<accession>A0A484G188</accession>
<dbReference type="Gene3D" id="3.50.50.60">
    <property type="entry name" value="FAD/NAD(P)-binding domain"/>
    <property type="match status" value="4"/>
</dbReference>
<sequence length="1215" mass="136683">MSATEEPPTYTQFACVGTGFTGIGLGATLKRWYDIGDIRFFERHSKLGGTWFANQYPGCACDIPSALYSFSFEPNPDWSRVMPPRQELWNYLNRVAEKYSLTDKMVFGVNVESCEWSEPSHRWRMTIRRYGTDDVFIHECQFLFTATGQLMTPRPLDVPGQETFRGPIFHSSRWDSNAAIEGKRVVVFGNGCTAAQIVPAIVDRAASLTQVIRSRHWVMPPVDGETTTRIRAIHRHVPGTLAVQRLLVFLWAEDSLRGFYETSAGRRYRRDVQARVENYMRATAPEEYHGKLIPDFELGCKRRVFDAGYLASLHAEKLTLLDDPVLEIVPRGIRTKDGVVEADVIVLANGFVTDNAVGGLNVVGRGGETIEQHWTSFGGPEAYNCTIMNGFPNFFCLLGPNSLTGHTSAIIAAENSINFALRIIRPLLEGKGTVVEVRREAERRYVDRMQDDMQKTVWFTGCSSWYLQKSTKGDGRLWNSATWPYSQAYLWYRCLFPKFNELDISGSKHQGQWRSRKWQKTVLLALAGYILSIKFGLVRNPLSRNRYWQQFVVISTILRLTLKAKLTKRLSRAQKHKIAGLRNVHPPRFGSKRLPCSPVFDKPHRITRLGARPMPEQVDVLICGSGSAGLCAAVWLARCGVDFKILEQRDGPLQQGQADGVQVRTVEIFESLGLSEDLLKEACHVLELTFWTSSGDEGIRRSRRVPDTEIGLSHLPHVILNQARINELMIRDIERSCGNTNIRYGSRVTDVKVDGQTARDPHAHCVTVKTVENGTEHVYRAKYVLGCDGAHSAVRKSLGFNMVGDSTDAVWAVMDVYPVTDFPDIRKKSVLQTDAGNLVVIPREGGEKVRFYMEMPPGWAAAAAAAADVTADNPHLKARLGRIFHPYAVAVAETAWFSVYAIGQRLADRFTQDYRVFLTGDACHTHSPKAGQGMNVSLQDGYNIGWKLAAVLCGQARPALLETYVTERQETAKDLIEFDRYFTKLFSSAYRKEHRVSSADFQDYFVKMGRYTAGLAIQYKPSLTVQPGEEDGLAAGVPVGMRFPSAQVVRLFDVRTLQLAKALVSDSRWHLIVFGGDVNDEEARTRLFKVTDNLNEALSKLPLFNRRVHDFIHPILVLKSDRLLLDEKSVPLFYTPKTGRGGVRCHLNVFLDDQTYHDGHGEAYKKYGVDPKVGAMVLVRPDQYVARIFALEDTLGVWRFFEAYLNPTTNGTTSV</sequence>
<dbReference type="GO" id="GO:0004499">
    <property type="term" value="F:N,N-dimethylaniline monooxygenase activity"/>
    <property type="evidence" value="ECO:0007669"/>
    <property type="project" value="InterPro"/>
</dbReference>
<dbReference type="PANTHER" id="PTHR42877:SF10">
    <property type="entry name" value="L-ORNITHINE N(5)-OXYGENASE"/>
    <property type="match status" value="1"/>
</dbReference>